<keyword evidence="12 22" id="KW-0675">Receptor</keyword>
<keyword evidence="3 18" id="KW-0813">Transport</keyword>
<evidence type="ECO:0000256" key="16">
    <source>
        <dbReference type="ARBA" id="ARBA00023303"/>
    </source>
</evidence>
<keyword evidence="14" id="KW-0628">Postsynaptic cell membrane</keyword>
<dbReference type="InterPro" id="IPR036719">
    <property type="entry name" value="Neuro-gated_channel_TM_sf"/>
</dbReference>
<keyword evidence="6 18" id="KW-0732">Signal</keyword>
<protein>
    <submittedName>
        <fullName evidence="22">Neuronal acetylcholine receptor subunit non-alpha-2 GFN-alpha-2</fullName>
    </submittedName>
</protein>
<evidence type="ECO:0000256" key="13">
    <source>
        <dbReference type="ARBA" id="ARBA00023180"/>
    </source>
</evidence>
<evidence type="ECO:0000256" key="1">
    <source>
        <dbReference type="ARBA" id="ARBA00003328"/>
    </source>
</evidence>
<dbReference type="InterPro" id="IPR006029">
    <property type="entry name" value="Neurotrans-gated_channel_TM"/>
</dbReference>
<accession>A0A5A9NKK3</accession>
<keyword evidence="15" id="KW-1071">Ligand-gated ion channel</keyword>
<evidence type="ECO:0000256" key="18">
    <source>
        <dbReference type="RuleBase" id="RU000687"/>
    </source>
</evidence>
<comment type="caution">
    <text evidence="22">The sequence shown here is derived from an EMBL/GenBank/DDBJ whole genome shotgun (WGS) entry which is preliminary data.</text>
</comment>
<evidence type="ECO:0000256" key="4">
    <source>
        <dbReference type="ARBA" id="ARBA00022475"/>
    </source>
</evidence>
<evidence type="ECO:0000256" key="17">
    <source>
        <dbReference type="ARBA" id="ARBA00034104"/>
    </source>
</evidence>
<feature type="domain" description="Neurotransmitter-gated ion-channel ligand-binding" evidence="20">
    <location>
        <begin position="32"/>
        <end position="234"/>
    </location>
</feature>
<keyword evidence="8" id="KW-0770">Synapse</keyword>
<evidence type="ECO:0000256" key="3">
    <source>
        <dbReference type="ARBA" id="ARBA00022448"/>
    </source>
</evidence>
<keyword evidence="10 18" id="KW-0472">Membrane</keyword>
<organism evidence="22 23">
    <name type="scientific">Triplophysa tibetana</name>
    <dbReference type="NCBI Taxonomy" id="1572043"/>
    <lineage>
        <taxon>Eukaryota</taxon>
        <taxon>Metazoa</taxon>
        <taxon>Chordata</taxon>
        <taxon>Craniata</taxon>
        <taxon>Vertebrata</taxon>
        <taxon>Euteleostomi</taxon>
        <taxon>Actinopterygii</taxon>
        <taxon>Neopterygii</taxon>
        <taxon>Teleostei</taxon>
        <taxon>Ostariophysi</taxon>
        <taxon>Cypriniformes</taxon>
        <taxon>Nemacheilidae</taxon>
        <taxon>Triplophysa</taxon>
    </lineage>
</organism>
<keyword evidence="9 18" id="KW-0406">Ion transport</keyword>
<evidence type="ECO:0000256" key="15">
    <source>
        <dbReference type="ARBA" id="ARBA00023286"/>
    </source>
</evidence>
<evidence type="ECO:0000313" key="22">
    <source>
        <dbReference type="EMBL" id="KAA0709519.1"/>
    </source>
</evidence>
<feature type="domain" description="Neurotransmitter-gated ion-channel transmembrane" evidence="21">
    <location>
        <begin position="242"/>
        <end position="446"/>
    </location>
</feature>
<dbReference type="Gene3D" id="2.70.170.10">
    <property type="entry name" value="Neurotransmitter-gated ion-channel ligand-binding domain"/>
    <property type="match status" value="1"/>
</dbReference>
<dbReference type="InterPro" id="IPR036734">
    <property type="entry name" value="Neur_chan_lig-bd_sf"/>
</dbReference>
<evidence type="ECO:0000313" key="23">
    <source>
        <dbReference type="Proteomes" id="UP000324632"/>
    </source>
</evidence>
<evidence type="ECO:0000259" key="20">
    <source>
        <dbReference type="Pfam" id="PF02931"/>
    </source>
</evidence>
<feature type="transmembrane region" description="Helical" evidence="18">
    <location>
        <begin position="429"/>
        <end position="450"/>
    </location>
</feature>
<feature type="transmembrane region" description="Helical" evidence="18">
    <location>
        <begin position="301"/>
        <end position="322"/>
    </location>
</feature>
<evidence type="ECO:0000256" key="12">
    <source>
        <dbReference type="ARBA" id="ARBA00023170"/>
    </source>
</evidence>
<dbReference type="Proteomes" id="UP000324632">
    <property type="component" value="Chromosome 17"/>
</dbReference>
<dbReference type="FunFam" id="1.20.58.390:FF:000001">
    <property type="entry name" value="Neuronal nicotinic acetylcholine receptor subunit 3"/>
    <property type="match status" value="1"/>
</dbReference>
<dbReference type="InterPro" id="IPR002394">
    <property type="entry name" value="Nicotinic_acetylcholine_rcpt"/>
</dbReference>
<evidence type="ECO:0000259" key="21">
    <source>
        <dbReference type="Pfam" id="PF02932"/>
    </source>
</evidence>
<evidence type="ECO:0000256" key="2">
    <source>
        <dbReference type="ARBA" id="ARBA00009237"/>
    </source>
</evidence>
<evidence type="ECO:0000256" key="19">
    <source>
        <dbReference type="SAM" id="MobiDB-lite"/>
    </source>
</evidence>
<dbReference type="FunFam" id="2.70.170.10:FF:000005">
    <property type="entry name" value="Neuronal nicotinic acetylcholine receptor alpha4 subunit"/>
    <property type="match status" value="1"/>
</dbReference>
<evidence type="ECO:0000256" key="14">
    <source>
        <dbReference type="ARBA" id="ARBA00023257"/>
    </source>
</evidence>
<keyword evidence="13" id="KW-0325">Glycoprotein</keyword>
<evidence type="ECO:0000256" key="9">
    <source>
        <dbReference type="ARBA" id="ARBA00023065"/>
    </source>
</evidence>
<dbReference type="InterPro" id="IPR006201">
    <property type="entry name" value="Neur_channel"/>
</dbReference>
<dbReference type="InterPro" id="IPR018000">
    <property type="entry name" value="Neurotransmitter_ion_chnl_CS"/>
</dbReference>
<comment type="similarity">
    <text evidence="2">Belongs to the ligand-gated ion channel (TC 1.A.9) family. Acetylcholine receptor (TC 1.A.9.1) subfamily.</text>
</comment>
<proteinExistence type="inferred from homology"/>
<sequence length="462" mass="53208">MTLAVIVYFTLFTNIIASTPAKDFVSLAEREDALLRDLFQGYQRWVRPVLHANHTVKVRFGLKISQLVDVDEKNQLMTTNVWLWQEWIDYKLRWNPENYGGITFIRVPSETIWLPDIVLYDNADGRFEGSLMTKVIVRYNGLITWTPPASYKSACTMDVTFFPFDRQNCSMKFGSWTYDGNMVDLVLVNQQVDRSDFFDNGEWQILSATGVKGSRQDVHLSYTYITYYFILKRLPLFYTLFLIFPCLGLSFLTVLVFYLPSDEGEKVSLSTSVLVSLTVFLLVIEEIIPSSSKVIPLIGEYLLFIMIFVTLSIIVTVFVINVHHRSSATYHPMSPWVRSLFLQKLPHLLCMRGNTDRYHYPDLEPQGPDLKPQSKKGTPGPDGEGQALINLLEQATNSVHYISRHIRKEHFIREVVQDWKFVAQILDRIFLWAFLTVSVLGTILIFTPALKMFLRSSPPPSP</sequence>
<dbReference type="EMBL" id="SOYY01000017">
    <property type="protein sequence ID" value="KAA0709519.1"/>
    <property type="molecule type" value="Genomic_DNA"/>
</dbReference>
<evidence type="ECO:0000256" key="8">
    <source>
        <dbReference type="ARBA" id="ARBA00023018"/>
    </source>
</evidence>
<feature type="region of interest" description="Disordered" evidence="19">
    <location>
        <begin position="362"/>
        <end position="383"/>
    </location>
</feature>
<feature type="transmembrane region" description="Helical" evidence="18">
    <location>
        <begin position="271"/>
        <end position="289"/>
    </location>
</feature>
<feature type="chain" id="PRO_5023152847" evidence="18">
    <location>
        <begin position="18"/>
        <end position="462"/>
    </location>
</feature>
<dbReference type="SUPFAM" id="SSF90112">
    <property type="entry name" value="Neurotransmitter-gated ion-channel transmembrane pore"/>
    <property type="match status" value="1"/>
</dbReference>
<evidence type="ECO:0000256" key="10">
    <source>
        <dbReference type="ARBA" id="ARBA00023136"/>
    </source>
</evidence>
<dbReference type="CDD" id="cd19064">
    <property type="entry name" value="LGIC_TM_nAChR"/>
    <property type="match status" value="1"/>
</dbReference>
<keyword evidence="5 18" id="KW-0812">Transmembrane</keyword>
<reference evidence="22 23" key="1">
    <citation type="journal article" date="2019" name="Mol. Ecol. Resour.">
        <title>Chromosome-level genome assembly of Triplophysa tibetana, a fish adapted to the harsh high-altitude environment of the Tibetan Plateau.</title>
        <authorList>
            <person name="Yang X."/>
            <person name="Liu H."/>
            <person name="Ma Z."/>
            <person name="Zou Y."/>
            <person name="Zou M."/>
            <person name="Mao Y."/>
            <person name="Li X."/>
            <person name="Wang H."/>
            <person name="Chen T."/>
            <person name="Wang W."/>
            <person name="Yang R."/>
        </authorList>
    </citation>
    <scope>NUCLEOTIDE SEQUENCE [LARGE SCALE GENOMIC DNA]</scope>
    <source>
        <strain evidence="22">TTIB1903HZAU</strain>
        <tissue evidence="22">Muscle</tissue>
    </source>
</reference>
<feature type="signal peptide" evidence="18">
    <location>
        <begin position="1"/>
        <end position="17"/>
    </location>
</feature>
<evidence type="ECO:0000256" key="5">
    <source>
        <dbReference type="ARBA" id="ARBA00022692"/>
    </source>
</evidence>
<dbReference type="SUPFAM" id="SSF63712">
    <property type="entry name" value="Nicotinic receptor ligand binding domain-like"/>
    <property type="match status" value="1"/>
</dbReference>
<comment type="function">
    <text evidence="1">After binding acetylcholine, the AChR responds by an extensive change in conformation that affects all subunits and leads to opening of an ion-conducting channel across the plasma membrane.</text>
</comment>
<dbReference type="InterPro" id="IPR006202">
    <property type="entry name" value="Neur_chan_lig-bd"/>
</dbReference>
<evidence type="ECO:0000256" key="7">
    <source>
        <dbReference type="ARBA" id="ARBA00022989"/>
    </source>
</evidence>
<dbReference type="PANTHER" id="PTHR18945">
    <property type="entry name" value="NEUROTRANSMITTER GATED ION CHANNEL"/>
    <property type="match status" value="1"/>
</dbReference>
<dbReference type="Pfam" id="PF02932">
    <property type="entry name" value="Neur_chan_memb"/>
    <property type="match status" value="1"/>
</dbReference>
<keyword evidence="4" id="KW-1003">Cell membrane</keyword>
<dbReference type="GO" id="GO:0004888">
    <property type="term" value="F:transmembrane signaling receptor activity"/>
    <property type="evidence" value="ECO:0007669"/>
    <property type="project" value="InterPro"/>
</dbReference>
<dbReference type="PRINTS" id="PR00254">
    <property type="entry name" value="NICOTINICR"/>
</dbReference>
<gene>
    <name evidence="22" type="ORF">E1301_Tti004056</name>
</gene>
<keyword evidence="7 18" id="KW-1133">Transmembrane helix</keyword>
<dbReference type="Gene3D" id="1.20.58.390">
    <property type="entry name" value="Neurotransmitter-gated ion-channel transmembrane domain"/>
    <property type="match status" value="2"/>
</dbReference>
<evidence type="ECO:0000256" key="6">
    <source>
        <dbReference type="ARBA" id="ARBA00022729"/>
    </source>
</evidence>
<evidence type="ECO:0000256" key="11">
    <source>
        <dbReference type="ARBA" id="ARBA00023157"/>
    </source>
</evidence>
<keyword evidence="16 18" id="KW-0407">Ion channel</keyword>
<dbReference type="GO" id="GO:0022848">
    <property type="term" value="F:acetylcholine-gated monoatomic cation-selective channel activity"/>
    <property type="evidence" value="ECO:0007669"/>
    <property type="project" value="InterPro"/>
</dbReference>
<keyword evidence="11" id="KW-1015">Disulfide bond</keyword>
<comment type="subcellular location">
    <subcellularLocation>
        <location evidence="17">Postsynaptic cell membrane</location>
        <topology evidence="17">Multi-pass membrane protein</topology>
    </subcellularLocation>
</comment>
<dbReference type="Pfam" id="PF02931">
    <property type="entry name" value="Neur_chan_LBD"/>
    <property type="match status" value="1"/>
</dbReference>
<dbReference type="InterPro" id="IPR038050">
    <property type="entry name" value="Neuro_actylchol_rec"/>
</dbReference>
<dbReference type="PROSITE" id="PS00236">
    <property type="entry name" value="NEUROTR_ION_CHANNEL"/>
    <property type="match status" value="1"/>
</dbReference>
<feature type="transmembrane region" description="Helical" evidence="18">
    <location>
        <begin position="236"/>
        <end position="259"/>
    </location>
</feature>
<dbReference type="AlphaFoldDB" id="A0A5A9NKK3"/>
<dbReference type="PRINTS" id="PR00252">
    <property type="entry name" value="NRIONCHANNEL"/>
</dbReference>
<name>A0A5A9NKK3_9TELE</name>
<keyword evidence="23" id="KW-1185">Reference proteome</keyword>
<dbReference type="GO" id="GO:0045211">
    <property type="term" value="C:postsynaptic membrane"/>
    <property type="evidence" value="ECO:0007669"/>
    <property type="project" value="UniProtKB-SubCell"/>
</dbReference>
<dbReference type="NCBIfam" id="TIGR00860">
    <property type="entry name" value="LIC"/>
    <property type="match status" value="1"/>
</dbReference>
<dbReference type="OrthoDB" id="5975154at2759"/>